<comment type="caution">
    <text evidence="2">The sequence shown here is derived from an EMBL/GenBank/DDBJ whole genome shotgun (WGS) entry which is preliminary data.</text>
</comment>
<organism evidence="2 5">
    <name type="scientific">Segatella bryantii</name>
    <name type="common">Prevotella bryantii</name>
    <dbReference type="NCBI Taxonomy" id="77095"/>
    <lineage>
        <taxon>Bacteria</taxon>
        <taxon>Pseudomonadati</taxon>
        <taxon>Bacteroidota</taxon>
        <taxon>Bacteroidia</taxon>
        <taxon>Bacteroidales</taxon>
        <taxon>Prevotellaceae</taxon>
        <taxon>Segatella</taxon>
    </lineage>
</organism>
<evidence type="ECO:0000313" key="4">
    <source>
        <dbReference type="Proteomes" id="UP000216189"/>
    </source>
</evidence>
<dbReference type="SUPFAM" id="SSF49879">
    <property type="entry name" value="SMAD/FHA domain"/>
    <property type="match status" value="1"/>
</dbReference>
<dbReference type="GeneID" id="72479671"/>
<dbReference type="Gene3D" id="2.60.200.20">
    <property type="match status" value="1"/>
</dbReference>
<evidence type="ECO:0000313" key="2">
    <source>
        <dbReference type="EMBL" id="GJG27274.1"/>
    </source>
</evidence>
<reference evidence="2" key="2">
    <citation type="submission" date="2021-08" db="EMBL/GenBank/DDBJ databases">
        <title>Prevotella lacticifex sp. nov., isolated from rumen of cow.</title>
        <authorList>
            <person name="Shinkai T."/>
            <person name="Ikeyama N."/>
            <person name="Kumagai M."/>
            <person name="Ohmori H."/>
            <person name="Sakamoto M."/>
            <person name="Ohkuma M."/>
            <person name="Mitsumori M."/>
        </authorList>
    </citation>
    <scope>NUCLEOTIDE SEQUENCE</scope>
    <source>
        <strain evidence="2">DSM 11371</strain>
    </source>
</reference>
<reference evidence="3 4" key="1">
    <citation type="submission" date="2017-08" db="EMBL/GenBank/DDBJ databases">
        <title>Comparative genomics of non-oral Prevotella species.</title>
        <authorList>
            <person name="Accetto T."/>
            <person name="Nograsek B."/>
            <person name="Avgustin G."/>
        </authorList>
    </citation>
    <scope>NUCLEOTIDE SEQUENCE [LARGE SCALE GENOMIC DNA]</scope>
    <source>
        <strain evidence="3 4">TC1-1</strain>
    </source>
</reference>
<dbReference type="EMBL" id="BPTR01000001">
    <property type="protein sequence ID" value="GJG27274.1"/>
    <property type="molecule type" value="Genomic_DNA"/>
</dbReference>
<dbReference type="EMBL" id="NPJF01000064">
    <property type="protein sequence ID" value="OYP53551.1"/>
    <property type="molecule type" value="Genomic_DNA"/>
</dbReference>
<dbReference type="CDD" id="cd00060">
    <property type="entry name" value="FHA"/>
    <property type="match status" value="1"/>
</dbReference>
<evidence type="ECO:0000313" key="5">
    <source>
        <dbReference type="Proteomes" id="UP000887043"/>
    </source>
</evidence>
<keyword evidence="4" id="KW-1185">Reference proteome</keyword>
<gene>
    <name evidence="3" type="ORF">CIK91_12970</name>
    <name evidence="2" type="ORF">PRRU23_09740</name>
</gene>
<name>A0AA37HX09_SEGBR</name>
<dbReference type="Pfam" id="PF00498">
    <property type="entry name" value="FHA"/>
    <property type="match status" value="1"/>
</dbReference>
<feature type="domain" description="FHA" evidence="1">
    <location>
        <begin position="89"/>
        <end position="148"/>
    </location>
</feature>
<sequence>MKRVRCPRCDQYTFFDETKYESGQSLVFQCPQCGKEFGIRLGVSKLKNTRKEENIEEEAKENETGYGSIVVIENVFHYKQIIPLQFGINKIGRYMKGSKINCPIETVDPSVDMTHCTINVTKDKKGKLKYILQDGPSYTGTFVDNEILGDKEKRVIYDNTLFTIGATSIILHSAEHSDE</sequence>
<evidence type="ECO:0000259" key="1">
    <source>
        <dbReference type="PROSITE" id="PS50006"/>
    </source>
</evidence>
<dbReference type="AlphaFoldDB" id="A0AA37HX09"/>
<protein>
    <recommendedName>
        <fullName evidence="1">FHA domain-containing protein</fullName>
    </recommendedName>
</protein>
<dbReference type="RefSeq" id="WP_006282978.1">
    <property type="nucleotide sequence ID" value="NZ_BPTR01000001.1"/>
</dbReference>
<dbReference type="Proteomes" id="UP000887043">
    <property type="component" value="Unassembled WGS sequence"/>
</dbReference>
<evidence type="ECO:0000313" key="3">
    <source>
        <dbReference type="EMBL" id="OYP53551.1"/>
    </source>
</evidence>
<dbReference type="PROSITE" id="PS50006">
    <property type="entry name" value="FHA_DOMAIN"/>
    <property type="match status" value="1"/>
</dbReference>
<accession>A0AA37HX09</accession>
<dbReference type="InterPro" id="IPR000253">
    <property type="entry name" value="FHA_dom"/>
</dbReference>
<dbReference type="Proteomes" id="UP000216189">
    <property type="component" value="Unassembled WGS sequence"/>
</dbReference>
<dbReference type="InterPro" id="IPR008984">
    <property type="entry name" value="SMAD_FHA_dom_sf"/>
</dbReference>
<proteinExistence type="predicted"/>